<feature type="region of interest" description="Disordered" evidence="1">
    <location>
        <begin position="169"/>
        <end position="199"/>
    </location>
</feature>
<dbReference type="RefSeq" id="WP_159446160.1">
    <property type="nucleotide sequence ID" value="NZ_FUWG01000006.1"/>
</dbReference>
<feature type="region of interest" description="Disordered" evidence="1">
    <location>
        <begin position="214"/>
        <end position="235"/>
    </location>
</feature>
<dbReference type="PANTHER" id="PTHR38731:SF1">
    <property type="entry name" value="FECR PROTEIN DOMAIN-CONTAINING PROTEIN"/>
    <property type="match status" value="1"/>
</dbReference>
<gene>
    <name evidence="4" type="ORF">SAMN02745149_01016</name>
</gene>
<protein>
    <submittedName>
        <fullName evidence="4">FecR family protein</fullName>
    </submittedName>
</protein>
<dbReference type="EMBL" id="FUWG01000006">
    <property type="protein sequence ID" value="SJZ37779.1"/>
    <property type="molecule type" value="Genomic_DNA"/>
</dbReference>
<evidence type="ECO:0000256" key="2">
    <source>
        <dbReference type="SAM" id="SignalP"/>
    </source>
</evidence>
<proteinExistence type="predicted"/>
<dbReference type="STRING" id="261392.SAMN02745149_01016"/>
<accession>A0A1T4K5S2</accession>
<feature type="compositionally biased region" description="Polar residues" evidence="1">
    <location>
        <begin position="188"/>
        <end position="199"/>
    </location>
</feature>
<dbReference type="OrthoDB" id="368636at2"/>
<name>A0A1T4K5S2_TREPO</name>
<feature type="chain" id="PRO_5012368728" evidence="2">
    <location>
        <begin position="24"/>
        <end position="285"/>
    </location>
</feature>
<feature type="compositionally biased region" description="Polar residues" evidence="1">
    <location>
        <begin position="214"/>
        <end position="224"/>
    </location>
</feature>
<evidence type="ECO:0000313" key="4">
    <source>
        <dbReference type="EMBL" id="SJZ37779.1"/>
    </source>
</evidence>
<evidence type="ECO:0000256" key="1">
    <source>
        <dbReference type="SAM" id="MobiDB-lite"/>
    </source>
</evidence>
<feature type="compositionally biased region" description="Basic and acidic residues" evidence="1">
    <location>
        <begin position="169"/>
        <end position="180"/>
    </location>
</feature>
<evidence type="ECO:0000313" key="5">
    <source>
        <dbReference type="Proteomes" id="UP000190423"/>
    </source>
</evidence>
<dbReference type="Pfam" id="PF04773">
    <property type="entry name" value="FecR"/>
    <property type="match status" value="1"/>
</dbReference>
<dbReference type="Proteomes" id="UP000190423">
    <property type="component" value="Unassembled WGS sequence"/>
</dbReference>
<dbReference type="PANTHER" id="PTHR38731">
    <property type="entry name" value="LIPL45-RELATED LIPOPROTEIN-RELATED"/>
    <property type="match status" value="1"/>
</dbReference>
<keyword evidence="5" id="KW-1185">Reference proteome</keyword>
<reference evidence="4 5" key="1">
    <citation type="submission" date="2017-02" db="EMBL/GenBank/DDBJ databases">
        <authorList>
            <person name="Peterson S.W."/>
        </authorList>
    </citation>
    <scope>NUCLEOTIDE SEQUENCE [LARGE SCALE GENOMIC DNA]</scope>
    <source>
        <strain evidence="4 5">ATCC BAA-908</strain>
    </source>
</reference>
<organism evidence="4 5">
    <name type="scientific">Treponema porcinum</name>
    <dbReference type="NCBI Taxonomy" id="261392"/>
    <lineage>
        <taxon>Bacteria</taxon>
        <taxon>Pseudomonadati</taxon>
        <taxon>Spirochaetota</taxon>
        <taxon>Spirochaetia</taxon>
        <taxon>Spirochaetales</taxon>
        <taxon>Treponemataceae</taxon>
        <taxon>Treponema</taxon>
    </lineage>
</organism>
<feature type="domain" description="FecR protein" evidence="3">
    <location>
        <begin position="57"/>
        <end position="150"/>
    </location>
</feature>
<evidence type="ECO:0000259" key="3">
    <source>
        <dbReference type="Pfam" id="PF04773"/>
    </source>
</evidence>
<keyword evidence="2" id="KW-0732">Signal</keyword>
<dbReference type="InterPro" id="IPR006860">
    <property type="entry name" value="FecR"/>
</dbReference>
<dbReference type="GeneID" id="78316319"/>
<sequence>MNFSVLRKSLGVLFVLCSAALYANTATVVSAVGKVEVSRNNVWVALTENEVVREGEVISTGFKSEAIIKYKGSVMKLGPLTRITLEKLATSDTKDDVSVFLNTGAVRSTVNHSENKRVSYTVRNPIAVASVRGTEFIFAGNEIRCFDGAVAVVPARLVNPVRDLGISKPADREYESEGNVKDNLPAEGSSTPFTSSSDINPALPKGVLVSAGQSTNFSDSTSARPSKPITAGSTARNDFSKGVASLADSEGVNISGLESNISSSSSGSASGTMPGNVIVNIEWEE</sequence>
<feature type="signal peptide" evidence="2">
    <location>
        <begin position="1"/>
        <end position="23"/>
    </location>
</feature>
<dbReference type="AlphaFoldDB" id="A0A1T4K5S2"/>